<evidence type="ECO:0000256" key="1">
    <source>
        <dbReference type="SAM" id="MobiDB-lite"/>
    </source>
</evidence>
<keyword evidence="3" id="KW-1185">Reference proteome</keyword>
<dbReference type="EMBL" id="BGZK01003927">
    <property type="protein sequence ID" value="GBP05643.1"/>
    <property type="molecule type" value="Genomic_DNA"/>
</dbReference>
<protein>
    <submittedName>
        <fullName evidence="2">Uncharacterized protein</fullName>
    </submittedName>
</protein>
<proteinExistence type="predicted"/>
<gene>
    <name evidence="2" type="ORF">EVAR_100043_1</name>
</gene>
<reference evidence="2 3" key="1">
    <citation type="journal article" date="2019" name="Commun. Biol.">
        <title>The bagworm genome reveals a unique fibroin gene that provides high tensile strength.</title>
        <authorList>
            <person name="Kono N."/>
            <person name="Nakamura H."/>
            <person name="Ohtoshi R."/>
            <person name="Tomita M."/>
            <person name="Numata K."/>
            <person name="Arakawa K."/>
        </authorList>
    </citation>
    <scope>NUCLEOTIDE SEQUENCE [LARGE SCALE GENOMIC DNA]</scope>
</reference>
<dbReference type="Proteomes" id="UP000299102">
    <property type="component" value="Unassembled WGS sequence"/>
</dbReference>
<comment type="caution">
    <text evidence="2">The sequence shown here is derived from an EMBL/GenBank/DDBJ whole genome shotgun (WGS) entry which is preliminary data.</text>
</comment>
<dbReference type="AlphaFoldDB" id="A0A4C1STT6"/>
<evidence type="ECO:0000313" key="3">
    <source>
        <dbReference type="Proteomes" id="UP000299102"/>
    </source>
</evidence>
<organism evidence="2 3">
    <name type="scientific">Eumeta variegata</name>
    <name type="common">Bagworm moth</name>
    <name type="synonym">Eumeta japonica</name>
    <dbReference type="NCBI Taxonomy" id="151549"/>
    <lineage>
        <taxon>Eukaryota</taxon>
        <taxon>Metazoa</taxon>
        <taxon>Ecdysozoa</taxon>
        <taxon>Arthropoda</taxon>
        <taxon>Hexapoda</taxon>
        <taxon>Insecta</taxon>
        <taxon>Pterygota</taxon>
        <taxon>Neoptera</taxon>
        <taxon>Endopterygota</taxon>
        <taxon>Lepidoptera</taxon>
        <taxon>Glossata</taxon>
        <taxon>Ditrysia</taxon>
        <taxon>Tineoidea</taxon>
        <taxon>Psychidae</taxon>
        <taxon>Oiketicinae</taxon>
        <taxon>Eumeta</taxon>
    </lineage>
</organism>
<evidence type="ECO:0000313" key="2">
    <source>
        <dbReference type="EMBL" id="GBP05643.1"/>
    </source>
</evidence>
<name>A0A4C1STT6_EUMVA</name>
<sequence length="154" mass="17713">MGLKYIVERSRVSFDEVQEFNNSNKSQEKINVFIDRLFNISPYEFRVESNEADGFSNGHEMAYVIKTMPKNNIPRMGRRNFDLGKPLRHSKIERHINRQLRSTKEELNQDVGPGSKSGKAPEPELEVGTRLGMTAKSLRIKDEGTYCMSTWAKS</sequence>
<accession>A0A4C1STT6</accession>
<feature type="region of interest" description="Disordered" evidence="1">
    <location>
        <begin position="96"/>
        <end position="131"/>
    </location>
</feature>